<dbReference type="RefSeq" id="WP_143197395.1">
    <property type="nucleotide sequence ID" value="NZ_FSRA01000001.1"/>
</dbReference>
<sequence>MKQLSLLIILACTTLIVSAQEATNQTDAKKRKQGPWIEQVESIRGEPGFSWEGVYKNDRKEGIWKKYTINGDLLAEETFKNGTLDGLCKYFYPDGKISAIGMMVATDIEGQKDTIMVIDPVTQEEKLTEVTRKGNSVRQGEWRIYDEEGVMLKETYERGELSNSVMGNRRPANAAPLPHEQGAGKKKRTDY</sequence>
<evidence type="ECO:0000256" key="2">
    <source>
        <dbReference type="SAM" id="SignalP"/>
    </source>
</evidence>
<dbReference type="AlphaFoldDB" id="A0A1N6ETG9"/>
<dbReference type="InterPro" id="IPR011652">
    <property type="entry name" value="MORN_2"/>
</dbReference>
<evidence type="ECO:0000256" key="1">
    <source>
        <dbReference type="SAM" id="MobiDB-lite"/>
    </source>
</evidence>
<feature type="region of interest" description="Disordered" evidence="1">
    <location>
        <begin position="161"/>
        <end position="191"/>
    </location>
</feature>
<feature type="signal peptide" evidence="2">
    <location>
        <begin position="1"/>
        <end position="19"/>
    </location>
</feature>
<organism evidence="3 4">
    <name type="scientific">Chitinophaga niabensis</name>
    <dbReference type="NCBI Taxonomy" id="536979"/>
    <lineage>
        <taxon>Bacteria</taxon>
        <taxon>Pseudomonadati</taxon>
        <taxon>Bacteroidota</taxon>
        <taxon>Chitinophagia</taxon>
        <taxon>Chitinophagales</taxon>
        <taxon>Chitinophagaceae</taxon>
        <taxon>Chitinophaga</taxon>
    </lineage>
</organism>
<dbReference type="STRING" id="536979.SAMN04488055_1822"/>
<proteinExistence type="predicted"/>
<dbReference type="SUPFAM" id="SSF82185">
    <property type="entry name" value="Histone H3 K4-specific methyltransferase SET7/9 N-terminal domain"/>
    <property type="match status" value="1"/>
</dbReference>
<dbReference type="Pfam" id="PF07661">
    <property type="entry name" value="MORN_2"/>
    <property type="match status" value="3"/>
</dbReference>
<name>A0A1N6ETG9_9BACT</name>
<dbReference type="OrthoDB" id="649587at2"/>
<feature type="chain" id="PRO_5012319912" evidence="2">
    <location>
        <begin position="20"/>
        <end position="191"/>
    </location>
</feature>
<keyword evidence="2" id="KW-0732">Signal</keyword>
<protein>
    <submittedName>
        <fullName evidence="3">MORN repeat variant</fullName>
    </submittedName>
</protein>
<evidence type="ECO:0000313" key="3">
    <source>
        <dbReference type="EMBL" id="SIN86369.1"/>
    </source>
</evidence>
<accession>A0A1N6ETG9</accession>
<dbReference type="Proteomes" id="UP000185003">
    <property type="component" value="Unassembled WGS sequence"/>
</dbReference>
<gene>
    <name evidence="3" type="ORF">SAMN04488055_1822</name>
</gene>
<evidence type="ECO:0000313" key="4">
    <source>
        <dbReference type="Proteomes" id="UP000185003"/>
    </source>
</evidence>
<dbReference type="Gene3D" id="2.20.110.10">
    <property type="entry name" value="Histone H3 K4-specific methyltransferase SET7/9 N-terminal domain"/>
    <property type="match status" value="1"/>
</dbReference>
<keyword evidence="4" id="KW-1185">Reference proteome</keyword>
<dbReference type="EMBL" id="FSRA01000001">
    <property type="protein sequence ID" value="SIN86369.1"/>
    <property type="molecule type" value="Genomic_DNA"/>
</dbReference>
<reference evidence="4" key="1">
    <citation type="submission" date="2016-11" db="EMBL/GenBank/DDBJ databases">
        <authorList>
            <person name="Varghese N."/>
            <person name="Submissions S."/>
        </authorList>
    </citation>
    <scope>NUCLEOTIDE SEQUENCE [LARGE SCALE GENOMIC DNA]</scope>
    <source>
        <strain evidence="4">DSM 24787</strain>
    </source>
</reference>